<feature type="domain" description="FAR1" evidence="2">
    <location>
        <begin position="33"/>
        <end position="104"/>
    </location>
</feature>
<reference evidence="3 4" key="1">
    <citation type="submission" date="2018-05" db="EMBL/GenBank/DDBJ databases">
        <title>Draft genome sequence of Scytalidium lignicola DSM 105466, a ubiquitous saprotrophic fungus.</title>
        <authorList>
            <person name="Buettner E."/>
            <person name="Gebauer A.M."/>
            <person name="Hofrichter M."/>
            <person name="Liers C."/>
            <person name="Kellner H."/>
        </authorList>
    </citation>
    <scope>NUCLEOTIDE SEQUENCE [LARGE SCALE GENOMIC DNA]</scope>
    <source>
        <strain evidence="3 4">DSM 105466</strain>
    </source>
</reference>
<dbReference type="PANTHER" id="PTHR31569:SF4">
    <property type="entry name" value="SWIM-TYPE DOMAIN-CONTAINING PROTEIN"/>
    <property type="match status" value="1"/>
</dbReference>
<evidence type="ECO:0000259" key="2">
    <source>
        <dbReference type="Pfam" id="PF03101"/>
    </source>
</evidence>
<name>A0A3E2H7R8_SCYLI</name>
<feature type="region of interest" description="Disordered" evidence="1">
    <location>
        <begin position="225"/>
        <end position="276"/>
    </location>
</feature>
<feature type="non-terminal residue" evidence="3">
    <location>
        <position position="1"/>
    </location>
</feature>
<dbReference type="EMBL" id="NCSJ02000131">
    <property type="protein sequence ID" value="RFU29347.1"/>
    <property type="molecule type" value="Genomic_DNA"/>
</dbReference>
<sequence>MAPCGPAPPEDFYPDIDQLYNSIQAFAKINGYAFSRRDKKAKRVVFICDRGGPYNPKGKKAGIDPSKQRQTATKKSNCQMKIAAIAKGDGWRVQVIEPTHNHEASSYAAAHTSHRRAALGSELKAEIIAKAQSGIKNAQILSFLRLYHPTHLTGKDISNIIQATRAEELGGRTPLEWLLLQLKEKDCNPTYTVDDANRLVHLFFPPPIKENEPLFQPLVVNGKGRPKGALGKAQGPNANSSTKRLPSAFELPSSSAPPAIESSTFRSPPLQEEPGNKQIYITRTGRTATRIGLQRIQEVGDTYEPGTMPERAYRRGISSIFHTDSIVDTEQFLDKAITTEVVEESQKTQDCIVVEV</sequence>
<dbReference type="AlphaFoldDB" id="A0A3E2H7R8"/>
<evidence type="ECO:0000313" key="3">
    <source>
        <dbReference type="EMBL" id="RFU29347.1"/>
    </source>
</evidence>
<accession>A0A3E2H7R8</accession>
<dbReference type="Proteomes" id="UP000258309">
    <property type="component" value="Unassembled WGS sequence"/>
</dbReference>
<feature type="non-terminal residue" evidence="3">
    <location>
        <position position="356"/>
    </location>
</feature>
<dbReference type="STRING" id="5539.A0A3E2H7R8"/>
<protein>
    <recommendedName>
        <fullName evidence="2">FAR1 domain-containing protein</fullName>
    </recommendedName>
</protein>
<dbReference type="Pfam" id="PF03101">
    <property type="entry name" value="FAR1"/>
    <property type="match status" value="1"/>
</dbReference>
<dbReference type="InterPro" id="IPR004330">
    <property type="entry name" value="FAR1_DNA_bnd_dom"/>
</dbReference>
<dbReference type="OrthoDB" id="3599919at2759"/>
<dbReference type="PANTHER" id="PTHR31569">
    <property type="entry name" value="SWIM-TYPE DOMAIN-CONTAINING PROTEIN"/>
    <property type="match status" value="1"/>
</dbReference>
<organism evidence="3 4">
    <name type="scientific">Scytalidium lignicola</name>
    <name type="common">Hyphomycete</name>
    <dbReference type="NCBI Taxonomy" id="5539"/>
    <lineage>
        <taxon>Eukaryota</taxon>
        <taxon>Fungi</taxon>
        <taxon>Dikarya</taxon>
        <taxon>Ascomycota</taxon>
        <taxon>Pezizomycotina</taxon>
        <taxon>Leotiomycetes</taxon>
        <taxon>Leotiomycetes incertae sedis</taxon>
        <taxon>Scytalidium</taxon>
    </lineage>
</organism>
<dbReference type="InterPro" id="IPR052579">
    <property type="entry name" value="Zinc_finger_SWIM"/>
</dbReference>
<keyword evidence="4" id="KW-1185">Reference proteome</keyword>
<gene>
    <name evidence="3" type="ORF">B7463_g6990</name>
</gene>
<evidence type="ECO:0000313" key="4">
    <source>
        <dbReference type="Proteomes" id="UP000258309"/>
    </source>
</evidence>
<proteinExistence type="predicted"/>
<comment type="caution">
    <text evidence="3">The sequence shown here is derived from an EMBL/GenBank/DDBJ whole genome shotgun (WGS) entry which is preliminary data.</text>
</comment>
<evidence type="ECO:0000256" key="1">
    <source>
        <dbReference type="SAM" id="MobiDB-lite"/>
    </source>
</evidence>